<feature type="region of interest" description="Disordered" evidence="1">
    <location>
        <begin position="146"/>
        <end position="168"/>
    </location>
</feature>
<feature type="transmembrane region" description="Helical" evidence="2">
    <location>
        <begin position="105"/>
        <end position="123"/>
    </location>
</feature>
<name>A0ABR2V5N1_9PEZI</name>
<organism evidence="3 4">
    <name type="scientific">Seiridium unicorne</name>
    <dbReference type="NCBI Taxonomy" id="138068"/>
    <lineage>
        <taxon>Eukaryota</taxon>
        <taxon>Fungi</taxon>
        <taxon>Dikarya</taxon>
        <taxon>Ascomycota</taxon>
        <taxon>Pezizomycotina</taxon>
        <taxon>Sordariomycetes</taxon>
        <taxon>Xylariomycetidae</taxon>
        <taxon>Amphisphaeriales</taxon>
        <taxon>Sporocadaceae</taxon>
        <taxon>Seiridium</taxon>
    </lineage>
</organism>
<evidence type="ECO:0000313" key="4">
    <source>
        <dbReference type="Proteomes" id="UP001408356"/>
    </source>
</evidence>
<keyword evidence="2" id="KW-1133">Transmembrane helix</keyword>
<evidence type="ECO:0000256" key="1">
    <source>
        <dbReference type="SAM" id="MobiDB-lite"/>
    </source>
</evidence>
<evidence type="ECO:0000313" key="3">
    <source>
        <dbReference type="EMBL" id="KAK9421874.1"/>
    </source>
</evidence>
<feature type="transmembrane region" description="Helical" evidence="2">
    <location>
        <begin position="67"/>
        <end position="85"/>
    </location>
</feature>
<feature type="transmembrane region" description="Helical" evidence="2">
    <location>
        <begin position="20"/>
        <end position="46"/>
    </location>
</feature>
<evidence type="ECO:0000256" key="2">
    <source>
        <dbReference type="SAM" id="Phobius"/>
    </source>
</evidence>
<reference evidence="3 4" key="1">
    <citation type="journal article" date="2024" name="J. Plant Pathol.">
        <title>Sequence and assembly of the genome of Seiridium unicorne, isolate CBS 538.82, causal agent of cypress canker disease.</title>
        <authorList>
            <person name="Scali E."/>
            <person name="Rocca G.D."/>
            <person name="Danti R."/>
            <person name="Garbelotto M."/>
            <person name="Barberini S."/>
            <person name="Baroncelli R."/>
            <person name="Emiliani G."/>
        </authorList>
    </citation>
    <scope>NUCLEOTIDE SEQUENCE [LARGE SCALE GENOMIC DNA]</scope>
    <source>
        <strain evidence="3 4">BM-138-508</strain>
    </source>
</reference>
<accession>A0ABR2V5N1</accession>
<comment type="caution">
    <text evidence="3">The sequence shown here is derived from an EMBL/GenBank/DDBJ whole genome shotgun (WGS) entry which is preliminary data.</text>
</comment>
<keyword evidence="2" id="KW-0472">Membrane</keyword>
<protein>
    <submittedName>
        <fullName evidence="3">Uncharacterized protein</fullName>
    </submittedName>
</protein>
<sequence length="168" mass="18580">MELATAVSSTSSALLDVWPIFMVALCGGGFIGYLLCAYQEVLLGAISRFWKAFTTWLNRIYSRFGPSLYVAYLATICLGCLVALFQRDPDTCVLDAILGAYCHPAMFILMFIFFPAVILHMHIGMDDDIYRRAVLDRSGMYEEEQRGTVAPHSFSYQSSSGQSGSLVG</sequence>
<dbReference type="Proteomes" id="UP001408356">
    <property type="component" value="Unassembled WGS sequence"/>
</dbReference>
<feature type="compositionally biased region" description="Low complexity" evidence="1">
    <location>
        <begin position="153"/>
        <end position="168"/>
    </location>
</feature>
<dbReference type="EMBL" id="JARVKF010000157">
    <property type="protein sequence ID" value="KAK9421874.1"/>
    <property type="molecule type" value="Genomic_DNA"/>
</dbReference>
<keyword evidence="4" id="KW-1185">Reference proteome</keyword>
<gene>
    <name evidence="3" type="ORF">SUNI508_05475</name>
</gene>
<proteinExistence type="predicted"/>
<keyword evidence="2" id="KW-0812">Transmembrane</keyword>